<evidence type="ECO:0000259" key="12">
    <source>
        <dbReference type="PROSITE" id="PS50089"/>
    </source>
</evidence>
<evidence type="ECO:0000256" key="3">
    <source>
        <dbReference type="ARBA" id="ARBA00012251"/>
    </source>
</evidence>
<accession>A0A166BEQ1</accession>
<evidence type="ECO:0000256" key="10">
    <source>
        <dbReference type="PROSITE-ProRule" id="PRU00175"/>
    </source>
</evidence>
<keyword evidence="7 10" id="KW-0863">Zinc-finger</keyword>
<evidence type="ECO:0000256" key="1">
    <source>
        <dbReference type="ARBA" id="ARBA00001798"/>
    </source>
</evidence>
<evidence type="ECO:0000256" key="2">
    <source>
        <dbReference type="ARBA" id="ARBA00004906"/>
    </source>
</evidence>
<dbReference type="InterPro" id="IPR031127">
    <property type="entry name" value="E3_UB_ligase_RBR"/>
</dbReference>
<keyword evidence="8" id="KW-0833">Ubl conjugation pathway</keyword>
<evidence type="ECO:0000256" key="6">
    <source>
        <dbReference type="ARBA" id="ARBA00022737"/>
    </source>
</evidence>
<dbReference type="InterPro" id="IPR013083">
    <property type="entry name" value="Znf_RING/FYVE/PHD"/>
</dbReference>
<dbReference type="Gene3D" id="1.20.120.1750">
    <property type="match status" value="1"/>
</dbReference>
<dbReference type="OrthoDB" id="1431934at2759"/>
<sequence length="293" mass="33323">MGVVEAENQARARRIQESELRVIQEREEAEQLQRELDQQRRDQEAEFKRIVEENRQEMFECSICMDEHLVDDVALVEKCGHKFCRECMTDYIGSKLTENRFPILCPVCQAESDVQDAGFIQRGLVDQLALSQAQYDSWIDLELSQYSVMLDCRKCQSSGFVDSEDYKELQYIYCPLGDCDHVWCKACGQTVGPDQESQKLHSCDGENELNALMEAEGWKNCPGCKTPIERIIGCNHMACGTPGCNMHFCYKCGDSIIRSVLKDEIKGAVNAHFHQTTGKCPLFFIPAEDEGTS</sequence>
<reference evidence="14 15" key="1">
    <citation type="journal article" date="2016" name="Mol. Biol. Evol.">
        <title>Comparative Genomics of Early-Diverging Mushroom-Forming Fungi Provides Insights into the Origins of Lignocellulose Decay Capabilities.</title>
        <authorList>
            <person name="Nagy L.G."/>
            <person name="Riley R."/>
            <person name="Tritt A."/>
            <person name="Adam C."/>
            <person name="Daum C."/>
            <person name="Floudas D."/>
            <person name="Sun H."/>
            <person name="Yadav J.S."/>
            <person name="Pangilinan J."/>
            <person name="Larsson K.H."/>
            <person name="Matsuura K."/>
            <person name="Barry K."/>
            <person name="Labutti K."/>
            <person name="Kuo R."/>
            <person name="Ohm R.A."/>
            <person name="Bhattacharya S.S."/>
            <person name="Shirouzu T."/>
            <person name="Yoshinaga Y."/>
            <person name="Martin F.M."/>
            <person name="Grigoriev I.V."/>
            <person name="Hibbett D.S."/>
        </authorList>
    </citation>
    <scope>NUCLEOTIDE SEQUENCE [LARGE SCALE GENOMIC DNA]</scope>
    <source>
        <strain evidence="14 15">HHB10207 ss-3</strain>
    </source>
</reference>
<keyword evidence="15" id="KW-1185">Reference proteome</keyword>
<keyword evidence="6" id="KW-0677">Repeat</keyword>
<dbReference type="GO" id="GO:0008270">
    <property type="term" value="F:zinc ion binding"/>
    <property type="evidence" value="ECO:0007669"/>
    <property type="project" value="UniProtKB-KW"/>
</dbReference>
<name>A0A166BEQ1_9AGAM</name>
<proteinExistence type="predicted"/>
<evidence type="ECO:0000313" key="15">
    <source>
        <dbReference type="Proteomes" id="UP000076798"/>
    </source>
</evidence>
<keyword evidence="9" id="KW-0862">Zinc</keyword>
<comment type="pathway">
    <text evidence="2">Protein modification; protein ubiquitination.</text>
</comment>
<dbReference type="InterPro" id="IPR054694">
    <property type="entry name" value="Parkin-like_IBR"/>
</dbReference>
<feature type="domain" description="RING-type" evidence="12">
    <location>
        <begin position="61"/>
        <end position="109"/>
    </location>
</feature>
<dbReference type="Proteomes" id="UP000076798">
    <property type="component" value="Unassembled WGS sequence"/>
</dbReference>
<feature type="domain" description="RING-type" evidence="13">
    <location>
        <begin position="57"/>
        <end position="278"/>
    </location>
</feature>
<dbReference type="PROSITE" id="PS00518">
    <property type="entry name" value="ZF_RING_1"/>
    <property type="match status" value="1"/>
</dbReference>
<dbReference type="EMBL" id="KV428111">
    <property type="protein sequence ID" value="KZT36295.1"/>
    <property type="molecule type" value="Genomic_DNA"/>
</dbReference>
<keyword evidence="11" id="KW-0175">Coiled coil</keyword>
<dbReference type="AlphaFoldDB" id="A0A166BEQ1"/>
<keyword evidence="5" id="KW-0479">Metal-binding</keyword>
<feature type="coiled-coil region" evidence="11">
    <location>
        <begin position="15"/>
        <end position="53"/>
    </location>
</feature>
<evidence type="ECO:0000256" key="7">
    <source>
        <dbReference type="ARBA" id="ARBA00022771"/>
    </source>
</evidence>
<evidence type="ECO:0000256" key="5">
    <source>
        <dbReference type="ARBA" id="ARBA00022723"/>
    </source>
</evidence>
<dbReference type="InterPro" id="IPR017907">
    <property type="entry name" value="Znf_RING_CS"/>
</dbReference>
<dbReference type="SMART" id="SM00184">
    <property type="entry name" value="RING"/>
    <property type="match status" value="2"/>
</dbReference>
<dbReference type="InterPro" id="IPR001841">
    <property type="entry name" value="Znf_RING"/>
</dbReference>
<gene>
    <name evidence="14" type="ORF">SISSUDRAFT_989399</name>
</gene>
<dbReference type="EC" id="2.3.2.31" evidence="3"/>
<dbReference type="GO" id="GO:0016567">
    <property type="term" value="P:protein ubiquitination"/>
    <property type="evidence" value="ECO:0007669"/>
    <property type="project" value="InterPro"/>
</dbReference>
<evidence type="ECO:0000256" key="4">
    <source>
        <dbReference type="ARBA" id="ARBA00022679"/>
    </source>
</evidence>
<comment type="catalytic activity">
    <reaction evidence="1">
        <text>[E2 ubiquitin-conjugating enzyme]-S-ubiquitinyl-L-cysteine + [acceptor protein]-L-lysine = [E2 ubiquitin-conjugating enzyme]-L-cysteine + [acceptor protein]-N(6)-ubiquitinyl-L-lysine.</text>
        <dbReference type="EC" id="2.3.2.31"/>
    </reaction>
</comment>
<dbReference type="Pfam" id="PF13639">
    <property type="entry name" value="zf-RING_2"/>
    <property type="match status" value="1"/>
</dbReference>
<evidence type="ECO:0000256" key="9">
    <source>
        <dbReference type="ARBA" id="ARBA00022833"/>
    </source>
</evidence>
<protein>
    <recommendedName>
        <fullName evidence="3">RBR-type E3 ubiquitin transferase</fullName>
        <ecNumber evidence="3">2.3.2.31</ecNumber>
    </recommendedName>
</protein>
<dbReference type="STRING" id="1314776.A0A166BEQ1"/>
<organism evidence="14 15">
    <name type="scientific">Sistotremastrum suecicum HHB10207 ss-3</name>
    <dbReference type="NCBI Taxonomy" id="1314776"/>
    <lineage>
        <taxon>Eukaryota</taxon>
        <taxon>Fungi</taxon>
        <taxon>Dikarya</taxon>
        <taxon>Basidiomycota</taxon>
        <taxon>Agaricomycotina</taxon>
        <taxon>Agaricomycetes</taxon>
        <taxon>Sistotremastrales</taxon>
        <taxon>Sistotremastraceae</taxon>
        <taxon>Sistotremastrum</taxon>
    </lineage>
</organism>
<dbReference type="GO" id="GO:0061630">
    <property type="term" value="F:ubiquitin protein ligase activity"/>
    <property type="evidence" value="ECO:0007669"/>
    <property type="project" value="UniProtKB-EC"/>
</dbReference>
<dbReference type="PROSITE" id="PS50089">
    <property type="entry name" value="ZF_RING_2"/>
    <property type="match status" value="1"/>
</dbReference>
<evidence type="ECO:0000259" key="13">
    <source>
        <dbReference type="PROSITE" id="PS51873"/>
    </source>
</evidence>
<dbReference type="InterPro" id="IPR044066">
    <property type="entry name" value="TRIAD_supradom"/>
</dbReference>
<evidence type="ECO:0000313" key="14">
    <source>
        <dbReference type="EMBL" id="KZT36295.1"/>
    </source>
</evidence>
<dbReference type="PANTHER" id="PTHR11685">
    <property type="entry name" value="RBR FAMILY RING FINGER AND IBR DOMAIN-CONTAINING"/>
    <property type="match status" value="1"/>
</dbReference>
<dbReference type="Gene3D" id="3.30.40.10">
    <property type="entry name" value="Zinc/RING finger domain, C3HC4 (zinc finger)"/>
    <property type="match status" value="1"/>
</dbReference>
<evidence type="ECO:0000256" key="8">
    <source>
        <dbReference type="ARBA" id="ARBA00022786"/>
    </source>
</evidence>
<dbReference type="Pfam" id="PF22605">
    <property type="entry name" value="IBR_2"/>
    <property type="match status" value="1"/>
</dbReference>
<dbReference type="PROSITE" id="PS51873">
    <property type="entry name" value="TRIAD"/>
    <property type="match status" value="1"/>
</dbReference>
<evidence type="ECO:0000256" key="11">
    <source>
        <dbReference type="SAM" id="Coils"/>
    </source>
</evidence>
<dbReference type="SUPFAM" id="SSF57850">
    <property type="entry name" value="RING/U-box"/>
    <property type="match status" value="2"/>
</dbReference>
<dbReference type="CDD" id="cd22584">
    <property type="entry name" value="Rcat_RBR_unk"/>
    <property type="match status" value="1"/>
</dbReference>
<keyword evidence="4" id="KW-0808">Transferase</keyword>